<name>A0A8K0WVZ4_9HYPO</name>
<dbReference type="EMBL" id="JAGPNK010000003">
    <property type="protein sequence ID" value="KAH7324950.1"/>
    <property type="molecule type" value="Genomic_DNA"/>
</dbReference>
<comment type="caution">
    <text evidence="2">The sequence shown here is derived from an EMBL/GenBank/DDBJ whole genome shotgun (WGS) entry which is preliminary data.</text>
</comment>
<evidence type="ECO:0000313" key="2">
    <source>
        <dbReference type="EMBL" id="KAH7324950.1"/>
    </source>
</evidence>
<accession>A0A8K0WVZ4</accession>
<gene>
    <name evidence="2" type="ORF">B0I35DRAFT_476151</name>
</gene>
<feature type="region of interest" description="Disordered" evidence="1">
    <location>
        <begin position="167"/>
        <end position="189"/>
    </location>
</feature>
<organism evidence="2 3">
    <name type="scientific">Stachybotrys elegans</name>
    <dbReference type="NCBI Taxonomy" id="80388"/>
    <lineage>
        <taxon>Eukaryota</taxon>
        <taxon>Fungi</taxon>
        <taxon>Dikarya</taxon>
        <taxon>Ascomycota</taxon>
        <taxon>Pezizomycotina</taxon>
        <taxon>Sordariomycetes</taxon>
        <taxon>Hypocreomycetidae</taxon>
        <taxon>Hypocreales</taxon>
        <taxon>Stachybotryaceae</taxon>
        <taxon>Stachybotrys</taxon>
    </lineage>
</organism>
<protein>
    <submittedName>
        <fullName evidence="2">Uncharacterized protein</fullName>
    </submittedName>
</protein>
<sequence length="437" mass="48632">MSITPGDLFLAPDFLNAARRRDDLGVSTNPFIHSNPFLGAQLFPEFDQQDCQNFKLAFGYGDPQLPYGDDAIGAGATTMAPSVYGYQHDILGLPALAHCDLPQDPTLEMKTPKLDSRVQNEDVNVAGLFPADNSGMDMAVPELNDPTELMNRFLVSEDDFVDLEPTAASSVAPQSMTSKEAEPAPRRRVVKPQISKTEETGADIMLVKAGQLPPTGQYQCYFASKVDADEKHARLTEFYRKPASLCTFPDKDETFPGDDAATVALVIQVFYAIYDWSNFREWPQTIDPVARSACMDSSGVQREGRLLYSNPTVDGSSLTSNEWATMLPPIKEQQQAILGRELNDQMVEWMSWDLVESYSSLQARIDAICHALRQSKQLVKSLLSAGDGWTLRIANNPLGELKHKGNNRKVNLVKNQKLRDATKAERNRVRKRRRSKA</sequence>
<keyword evidence="3" id="KW-1185">Reference proteome</keyword>
<dbReference type="AlphaFoldDB" id="A0A8K0WVZ4"/>
<evidence type="ECO:0000313" key="3">
    <source>
        <dbReference type="Proteomes" id="UP000813444"/>
    </source>
</evidence>
<feature type="compositionally biased region" description="Polar residues" evidence="1">
    <location>
        <begin position="167"/>
        <end position="178"/>
    </location>
</feature>
<proteinExistence type="predicted"/>
<dbReference type="OrthoDB" id="4814848at2759"/>
<reference evidence="2" key="1">
    <citation type="journal article" date="2021" name="Nat. Commun.">
        <title>Genetic determinants of endophytism in the Arabidopsis root mycobiome.</title>
        <authorList>
            <person name="Mesny F."/>
            <person name="Miyauchi S."/>
            <person name="Thiergart T."/>
            <person name="Pickel B."/>
            <person name="Atanasova L."/>
            <person name="Karlsson M."/>
            <person name="Huettel B."/>
            <person name="Barry K.W."/>
            <person name="Haridas S."/>
            <person name="Chen C."/>
            <person name="Bauer D."/>
            <person name="Andreopoulos W."/>
            <person name="Pangilinan J."/>
            <person name="LaButti K."/>
            <person name="Riley R."/>
            <person name="Lipzen A."/>
            <person name="Clum A."/>
            <person name="Drula E."/>
            <person name="Henrissat B."/>
            <person name="Kohler A."/>
            <person name="Grigoriev I.V."/>
            <person name="Martin F.M."/>
            <person name="Hacquard S."/>
        </authorList>
    </citation>
    <scope>NUCLEOTIDE SEQUENCE</scope>
    <source>
        <strain evidence="2">MPI-CAGE-CH-0235</strain>
    </source>
</reference>
<dbReference type="Proteomes" id="UP000813444">
    <property type="component" value="Unassembled WGS sequence"/>
</dbReference>
<evidence type="ECO:0000256" key="1">
    <source>
        <dbReference type="SAM" id="MobiDB-lite"/>
    </source>
</evidence>